<evidence type="ECO:0000259" key="1">
    <source>
        <dbReference type="Pfam" id="PF05099"/>
    </source>
</evidence>
<dbReference type="InterPro" id="IPR029024">
    <property type="entry name" value="TerB-like"/>
</dbReference>
<gene>
    <name evidence="2" type="ORF">F0M18_00360</name>
</gene>
<feature type="domain" description="Co-chaperone DjlA N-terminal" evidence="1">
    <location>
        <begin position="150"/>
        <end position="254"/>
    </location>
</feature>
<dbReference type="CDD" id="cd07177">
    <property type="entry name" value="terB_like"/>
    <property type="match status" value="1"/>
</dbReference>
<dbReference type="Gene3D" id="1.10.3680.10">
    <property type="entry name" value="TerB-like"/>
    <property type="match status" value="1"/>
</dbReference>
<accession>A0A5B0X3I1</accession>
<organism evidence="2 3">
    <name type="scientific">Pseudohalioglobus sediminis</name>
    <dbReference type="NCBI Taxonomy" id="2606449"/>
    <lineage>
        <taxon>Bacteria</taxon>
        <taxon>Pseudomonadati</taxon>
        <taxon>Pseudomonadota</taxon>
        <taxon>Gammaproteobacteria</taxon>
        <taxon>Cellvibrionales</taxon>
        <taxon>Halieaceae</taxon>
        <taxon>Pseudohalioglobus</taxon>
    </lineage>
</organism>
<name>A0A5B0X3I1_9GAMM</name>
<comment type="caution">
    <text evidence="2">The sequence shown here is derived from an EMBL/GenBank/DDBJ whole genome shotgun (WGS) entry which is preliminary data.</text>
</comment>
<dbReference type="RefSeq" id="WP_149609403.1">
    <property type="nucleotide sequence ID" value="NZ_VTUX01000001.1"/>
</dbReference>
<reference evidence="2 3" key="1">
    <citation type="submission" date="2019-09" db="EMBL/GenBank/DDBJ databases">
        <authorList>
            <person name="Chen X.-Y."/>
        </authorList>
    </citation>
    <scope>NUCLEOTIDE SEQUENCE [LARGE SCALE GENOMIC DNA]</scope>
    <source>
        <strain evidence="2 3">NY5</strain>
    </source>
</reference>
<keyword evidence="3" id="KW-1185">Reference proteome</keyword>
<proteinExistence type="predicted"/>
<sequence>MSLADDLDEFFEGTGESIVQEPLRFKSKLGIGEKAYFLVRQRENMTTFSEAIGVGATASSLAGSSLVASTFFAKTGVLATALTSVGLGTAAVTPLGWVIGAGLLVGGGYLGVSRIFESPKDSGVVIVPKYINTPLDVIAIALVELMLPISLKIANSDGEIADSERVAIEDFFVSEWGYSKAFIKKLVEEYETEIELISYPKLAESLTAYCDSSKDCEPGAIAKDFILHLARIIEADGEITQAELTELQYIKEILPSRDHSGSVRDWLGSVGGTVSKGASEVSHTAKNVFGAAAQKVGSGTKTIRKFWHKSPDETGGSHT</sequence>
<dbReference type="Proteomes" id="UP000323708">
    <property type="component" value="Unassembled WGS sequence"/>
</dbReference>
<dbReference type="EMBL" id="VTUX01000001">
    <property type="protein sequence ID" value="KAA1193934.1"/>
    <property type="molecule type" value="Genomic_DNA"/>
</dbReference>
<dbReference type="InterPro" id="IPR007791">
    <property type="entry name" value="DjlA_N"/>
</dbReference>
<protein>
    <recommendedName>
        <fullName evidence="1">Co-chaperone DjlA N-terminal domain-containing protein</fullName>
    </recommendedName>
</protein>
<evidence type="ECO:0000313" key="3">
    <source>
        <dbReference type="Proteomes" id="UP000323708"/>
    </source>
</evidence>
<dbReference type="AlphaFoldDB" id="A0A5B0X3I1"/>
<evidence type="ECO:0000313" key="2">
    <source>
        <dbReference type="EMBL" id="KAA1193934.1"/>
    </source>
</evidence>
<dbReference type="SUPFAM" id="SSF158682">
    <property type="entry name" value="TerB-like"/>
    <property type="match status" value="1"/>
</dbReference>
<dbReference type="Pfam" id="PF05099">
    <property type="entry name" value="TerB"/>
    <property type="match status" value="1"/>
</dbReference>